<gene>
    <name evidence="1" type="ORF">OC929_20885</name>
</gene>
<protein>
    <submittedName>
        <fullName evidence="1">Uncharacterized protein</fullName>
    </submittedName>
</protein>
<reference evidence="1" key="1">
    <citation type="journal article" date="2022" name="Microbiol. Spectr.">
        <title>An Nuclear Magnetic Resonance Fingerprint Matching Approach for the Identification and Structural Re-Evaluation of Pseudomonas Lipopeptides.</title>
        <authorList>
            <person name="De Roo V."/>
            <person name="Verleysen Y."/>
            <person name="Kovacs B."/>
            <person name="De Vleeschouwer M."/>
            <person name="Muangkaew P."/>
            <person name="Girard L."/>
            <person name="Hofte M."/>
            <person name="De Mot R."/>
            <person name="Madder A."/>
            <person name="Geudens N."/>
            <person name="Martins J.C."/>
        </authorList>
    </citation>
    <scope>NUCLEOTIDE SEQUENCE</scope>
    <source>
        <strain evidence="1">COR51</strain>
    </source>
</reference>
<keyword evidence="2" id="KW-1185">Reference proteome</keyword>
<evidence type="ECO:0000313" key="1">
    <source>
        <dbReference type="EMBL" id="MCU7240506.1"/>
    </source>
</evidence>
<evidence type="ECO:0000313" key="2">
    <source>
        <dbReference type="Proteomes" id="UP001139994"/>
    </source>
</evidence>
<organism evidence="1 2">
    <name type="scientific">Pseudomonas peradeniyensis</name>
    <dbReference type="NCBI Taxonomy" id="2745488"/>
    <lineage>
        <taxon>Bacteria</taxon>
        <taxon>Pseudomonadati</taxon>
        <taxon>Pseudomonadota</taxon>
        <taxon>Gammaproteobacteria</taxon>
        <taxon>Pseudomonadales</taxon>
        <taxon>Pseudomonadaceae</taxon>
        <taxon>Pseudomonas</taxon>
    </lineage>
</organism>
<reference evidence="1" key="3">
    <citation type="journal article" date="2023" name="mSystems">
        <title>Charting the Lipopeptidome of Nonpathogenic Pseudomonas.</title>
        <authorList>
            <person name="Cesa-Luna C."/>
            <person name="Geudens N."/>
            <person name="Girard L."/>
            <person name="De Roo V."/>
            <person name="Maklad H.R."/>
            <person name="Martins J.C."/>
            <person name="Hofte M."/>
            <person name="De Mot R."/>
        </authorList>
    </citation>
    <scope>NUCLEOTIDE SEQUENCE</scope>
    <source>
        <strain evidence="1">COR51</strain>
    </source>
</reference>
<sequence>MANMNVKAIETKYGLIYGRDALVISGTELILYPFKFVIKASLSLRSCKPMITDAPDVNVEFLFSDIKSMSVYKMDDYPYEKHSLSSFDLIGNIDGDGLQHIVLSTYDHVFDVVGKYDIKYF</sequence>
<proteinExistence type="predicted"/>
<name>A0ABT2VFJ2_9PSED</name>
<dbReference type="RefSeq" id="WP_262952453.1">
    <property type="nucleotide sequence ID" value="NZ_JAOSLA010000042.1"/>
</dbReference>
<dbReference type="Proteomes" id="UP001139994">
    <property type="component" value="Unassembled WGS sequence"/>
</dbReference>
<reference evidence="1" key="2">
    <citation type="submission" date="2022-09" db="EMBL/GenBank/DDBJ databases">
        <authorList>
            <person name="Cesa-Luna C."/>
            <person name="Girard L."/>
            <person name="Lood C."/>
            <person name="Hofte M."/>
            <person name="De Mot R."/>
        </authorList>
    </citation>
    <scope>NUCLEOTIDE SEQUENCE</scope>
    <source>
        <strain evidence="1">COR51</strain>
    </source>
</reference>
<dbReference type="EMBL" id="JAOSLA010000042">
    <property type="protein sequence ID" value="MCU7240506.1"/>
    <property type="molecule type" value="Genomic_DNA"/>
</dbReference>
<comment type="caution">
    <text evidence="1">The sequence shown here is derived from an EMBL/GenBank/DDBJ whole genome shotgun (WGS) entry which is preliminary data.</text>
</comment>
<accession>A0ABT2VFJ2</accession>